<evidence type="ECO:0000256" key="2">
    <source>
        <dbReference type="ARBA" id="ARBA00007362"/>
    </source>
</evidence>
<dbReference type="eggNOG" id="COG0697">
    <property type="taxonomic scope" value="Bacteria"/>
</dbReference>
<keyword evidence="5 6" id="KW-0472">Membrane</keyword>
<evidence type="ECO:0000256" key="5">
    <source>
        <dbReference type="ARBA" id="ARBA00023136"/>
    </source>
</evidence>
<evidence type="ECO:0000256" key="6">
    <source>
        <dbReference type="SAM" id="Phobius"/>
    </source>
</evidence>
<dbReference type="HOGENOM" id="CLU_033863_5_3_5"/>
<dbReference type="Pfam" id="PF00892">
    <property type="entry name" value="EamA"/>
    <property type="match status" value="2"/>
</dbReference>
<feature type="transmembrane region" description="Helical" evidence="6">
    <location>
        <begin position="270"/>
        <end position="288"/>
    </location>
</feature>
<dbReference type="GO" id="GO:0016020">
    <property type="term" value="C:membrane"/>
    <property type="evidence" value="ECO:0007669"/>
    <property type="project" value="UniProtKB-SubCell"/>
</dbReference>
<dbReference type="STRING" id="1150469.RSPPHO_01311"/>
<evidence type="ECO:0000256" key="4">
    <source>
        <dbReference type="ARBA" id="ARBA00022989"/>
    </source>
</evidence>
<dbReference type="KEGG" id="rpm:RSPPHO_01311"/>
<accession>H6SIX2</accession>
<evidence type="ECO:0000256" key="3">
    <source>
        <dbReference type="ARBA" id="ARBA00022692"/>
    </source>
</evidence>
<dbReference type="PANTHER" id="PTHR32322:SF2">
    <property type="entry name" value="EAMA DOMAIN-CONTAINING PROTEIN"/>
    <property type="match status" value="1"/>
</dbReference>
<sequence>MPSRNTLLYITTVLIWGSTWLAIEFQLGVVDPAVSLVWRFALASGLMLVWSRFQGGWPRFSLSQHLWSAALGFCLFCANYLLFYNATGLLTSGLVAVSFSSIVVFNILFGALFFRQPLRGRVVAGAALGLGGIALIFAPELGHLSLADSALKGLLLCVAATIFASFGNLISGRNQRAGIPVLQGTAVGMGYGALFLAGMAVVMGRSFVLDLSAPYLLSLLYLAVLGSVVAFWCYLTLLGRIGADRASYASVMFPVVALALSTVFEGYQWTLEAGLGLGLVVAGNLLVLTRGSRQLHPTLARAAE</sequence>
<proteinExistence type="inferred from homology"/>
<gene>
    <name evidence="8" type="ORF">RSPPHO_01311</name>
</gene>
<feature type="transmembrane region" description="Helical" evidence="6">
    <location>
        <begin position="89"/>
        <end position="114"/>
    </location>
</feature>
<keyword evidence="9" id="KW-1185">Reference proteome</keyword>
<dbReference type="AlphaFoldDB" id="H6SIX2"/>
<dbReference type="Proteomes" id="UP000033220">
    <property type="component" value="Chromosome DSM 122"/>
</dbReference>
<keyword evidence="3 6" id="KW-0812">Transmembrane</keyword>
<comment type="subcellular location">
    <subcellularLocation>
        <location evidence="1">Membrane</location>
        <topology evidence="1">Multi-pass membrane protein</topology>
    </subcellularLocation>
</comment>
<dbReference type="InterPro" id="IPR050638">
    <property type="entry name" value="AA-Vitamin_Transporters"/>
</dbReference>
<dbReference type="OrthoDB" id="2352272at2"/>
<organism evidence="8 9">
    <name type="scientific">Pararhodospirillum photometricum DSM 122</name>
    <dbReference type="NCBI Taxonomy" id="1150469"/>
    <lineage>
        <taxon>Bacteria</taxon>
        <taxon>Pseudomonadati</taxon>
        <taxon>Pseudomonadota</taxon>
        <taxon>Alphaproteobacteria</taxon>
        <taxon>Rhodospirillales</taxon>
        <taxon>Rhodospirillaceae</taxon>
        <taxon>Pararhodospirillum</taxon>
    </lineage>
</organism>
<feature type="transmembrane region" description="Helical" evidence="6">
    <location>
        <begin position="246"/>
        <end position="264"/>
    </location>
</feature>
<feature type="transmembrane region" description="Helical" evidence="6">
    <location>
        <begin position="150"/>
        <end position="169"/>
    </location>
</feature>
<dbReference type="SUPFAM" id="SSF103481">
    <property type="entry name" value="Multidrug resistance efflux transporter EmrE"/>
    <property type="match status" value="2"/>
</dbReference>
<feature type="transmembrane region" description="Helical" evidence="6">
    <location>
        <begin position="36"/>
        <end position="53"/>
    </location>
</feature>
<feature type="transmembrane region" description="Helical" evidence="6">
    <location>
        <begin position="65"/>
        <end position="83"/>
    </location>
</feature>
<evidence type="ECO:0000259" key="7">
    <source>
        <dbReference type="Pfam" id="PF00892"/>
    </source>
</evidence>
<keyword evidence="4 6" id="KW-1133">Transmembrane helix</keyword>
<dbReference type="EMBL" id="HE663493">
    <property type="protein sequence ID" value="CCG07937.1"/>
    <property type="molecule type" value="Genomic_DNA"/>
</dbReference>
<feature type="transmembrane region" description="Helical" evidence="6">
    <location>
        <begin position="181"/>
        <end position="203"/>
    </location>
</feature>
<feature type="transmembrane region" description="Helical" evidence="6">
    <location>
        <begin position="121"/>
        <end position="138"/>
    </location>
</feature>
<dbReference type="PANTHER" id="PTHR32322">
    <property type="entry name" value="INNER MEMBRANE TRANSPORTER"/>
    <property type="match status" value="1"/>
</dbReference>
<reference evidence="8 9" key="1">
    <citation type="submission" date="2012-02" db="EMBL/GenBank/DDBJ databases">
        <title>Shotgun genome sequence of Phaeospirillum photometricum DSM 122.</title>
        <authorList>
            <person name="Duquesne K."/>
            <person name="Sturgis J."/>
        </authorList>
    </citation>
    <scope>NUCLEOTIDE SEQUENCE [LARGE SCALE GENOMIC DNA]</scope>
    <source>
        <strain evidence="9">DSM122</strain>
    </source>
</reference>
<feature type="domain" description="EamA" evidence="7">
    <location>
        <begin position="7"/>
        <end position="137"/>
    </location>
</feature>
<feature type="transmembrane region" description="Helical" evidence="6">
    <location>
        <begin position="215"/>
        <end position="234"/>
    </location>
</feature>
<evidence type="ECO:0000313" key="9">
    <source>
        <dbReference type="Proteomes" id="UP000033220"/>
    </source>
</evidence>
<feature type="domain" description="EamA" evidence="7">
    <location>
        <begin position="152"/>
        <end position="288"/>
    </location>
</feature>
<dbReference type="InterPro" id="IPR037185">
    <property type="entry name" value="EmrE-like"/>
</dbReference>
<feature type="transmembrane region" description="Helical" evidence="6">
    <location>
        <begin position="7"/>
        <end position="30"/>
    </location>
</feature>
<evidence type="ECO:0000256" key="1">
    <source>
        <dbReference type="ARBA" id="ARBA00004141"/>
    </source>
</evidence>
<protein>
    <recommendedName>
        <fullName evidence="7">EamA domain-containing protein</fullName>
    </recommendedName>
</protein>
<evidence type="ECO:0000313" key="8">
    <source>
        <dbReference type="EMBL" id="CCG07937.1"/>
    </source>
</evidence>
<dbReference type="RefSeq" id="WP_014414576.1">
    <property type="nucleotide sequence ID" value="NC_017059.1"/>
</dbReference>
<name>H6SIX2_PARPM</name>
<dbReference type="PATRIC" id="fig|1150469.3.peg.1481"/>
<dbReference type="InterPro" id="IPR000620">
    <property type="entry name" value="EamA_dom"/>
</dbReference>
<comment type="similarity">
    <text evidence="2">Belongs to the EamA transporter family.</text>
</comment>